<dbReference type="AlphaFoldDB" id="A0A0P1LGX0"/>
<reference evidence="1 2" key="1">
    <citation type="submission" date="2015-11" db="EMBL/GenBank/DDBJ databases">
        <authorList>
            <person name="Zhang Y."/>
            <person name="Guo Z."/>
        </authorList>
    </citation>
    <scope>NUCLEOTIDE SEQUENCE [LARGE SCALE GENOMIC DNA]</scope>
    <source>
        <strain evidence="1">JGI-4</strain>
    </source>
</reference>
<accession>A0A0P1P995</accession>
<accession>A0A0S4MW05</accession>
<accession>A0A0P1LGX0</accession>
<evidence type="ECO:0000313" key="1">
    <source>
        <dbReference type="EMBL" id="CUU02905.1"/>
    </source>
</evidence>
<sequence>MIFIAETKDNRLVIFGNEGKKYFYIEFTENIENPKIEKFNLEQKALLELLEKNLDRYCQKGLNIVFEKMFESD</sequence>
<dbReference type="RefSeq" id="WP_047134021.1">
    <property type="nucleotide sequence ID" value="NZ_CZVJ01000012.1"/>
</dbReference>
<accession>A0A0P1MSH3</accession>
<protein>
    <submittedName>
        <fullName evidence="1">Uncharacterized protein</fullName>
    </submittedName>
</protein>
<accession>A0A0P1NWZ2</accession>
<dbReference type="EMBL" id="FAOP01000003">
    <property type="protein sequence ID" value="CUU02905.1"/>
    <property type="molecule type" value="Genomic_DNA"/>
</dbReference>
<evidence type="ECO:0000313" key="2">
    <source>
        <dbReference type="Proteomes" id="UP000182011"/>
    </source>
</evidence>
<organism evidence="1 2">
    <name type="scientific">Candidatus Kryptonium thompsonii</name>
    <dbReference type="NCBI Taxonomy" id="1633631"/>
    <lineage>
        <taxon>Bacteria</taxon>
        <taxon>Pseudomonadati</taxon>
        <taxon>Candidatus Kryptoniota</taxon>
        <taxon>Candidatus Kryptonium</taxon>
    </lineage>
</organism>
<proteinExistence type="predicted"/>
<accession>A0A0P1LEU1</accession>
<dbReference type="OrthoDB" id="9811772at2"/>
<accession>A0A0N7MQ52</accession>
<accession>A0A0P1L9N3</accession>
<accession>A0A0N7MTQ4</accession>
<accession>A0A0P1LXG0</accession>
<name>A0A0P1LGX0_9BACT</name>
<accession>A0A0P1LS35</accession>
<gene>
    <name evidence="1" type="ORF">JGI4_00636</name>
</gene>
<dbReference type="Proteomes" id="UP000182011">
    <property type="component" value="Unassembled WGS sequence"/>
</dbReference>